<dbReference type="GO" id="GO:0140114">
    <property type="term" value="P:cellular detoxification of fluoride"/>
    <property type="evidence" value="ECO:0007669"/>
    <property type="project" value="UniProtKB-UniRule"/>
</dbReference>
<name>A0A327ZBB0_9ACTN</name>
<keyword evidence="10" id="KW-0813">Transport</keyword>
<keyword evidence="10" id="KW-0479">Metal-binding</keyword>
<evidence type="ECO:0000256" key="5">
    <source>
        <dbReference type="ARBA" id="ARBA00023136"/>
    </source>
</evidence>
<keyword evidence="4 10" id="KW-1133">Transmembrane helix</keyword>
<keyword evidence="2 10" id="KW-1003">Cell membrane</keyword>
<dbReference type="InterPro" id="IPR003691">
    <property type="entry name" value="FluC"/>
</dbReference>
<evidence type="ECO:0000256" key="10">
    <source>
        <dbReference type="HAMAP-Rule" id="MF_00454"/>
    </source>
</evidence>
<gene>
    <name evidence="10" type="primary">fluC</name>
    <name evidence="10" type="synonym">crcB</name>
    <name evidence="11" type="ORF">B0I29_114233</name>
</gene>
<evidence type="ECO:0000256" key="7">
    <source>
        <dbReference type="ARBA" id="ARBA00035120"/>
    </source>
</evidence>
<evidence type="ECO:0000313" key="11">
    <source>
        <dbReference type="EMBL" id="RAK31981.1"/>
    </source>
</evidence>
<keyword evidence="12" id="KW-1185">Reference proteome</keyword>
<evidence type="ECO:0000256" key="6">
    <source>
        <dbReference type="ARBA" id="ARBA00023303"/>
    </source>
</evidence>
<dbReference type="Pfam" id="PF02537">
    <property type="entry name" value="CRCB"/>
    <property type="match status" value="1"/>
</dbReference>
<sequence length="112" mass="11660">MDLVRVAAVATGGVLGALTRFAISSAWSGSHWATWLINVTGCFLIGVLYTLIDRKIVRLFLGTGFLGGYTTFSTAAVDTLHAGLPYLAATLIGSLLAVWAGSSLTGIVAKRS</sequence>
<comment type="similarity">
    <text evidence="7 10">Belongs to the fluoride channel Fluc/FEX (TC 1.A.43) family.</text>
</comment>
<keyword evidence="10" id="KW-0406">Ion transport</keyword>
<comment type="subcellular location">
    <subcellularLocation>
        <location evidence="1 10">Cell membrane</location>
        <topology evidence="1 10">Multi-pass membrane protein</topology>
    </subcellularLocation>
</comment>
<feature type="transmembrane region" description="Helical" evidence="10">
    <location>
        <begin position="83"/>
        <end position="109"/>
    </location>
</feature>
<dbReference type="GO" id="GO:0005886">
    <property type="term" value="C:plasma membrane"/>
    <property type="evidence" value="ECO:0007669"/>
    <property type="project" value="UniProtKB-SubCell"/>
</dbReference>
<evidence type="ECO:0000256" key="2">
    <source>
        <dbReference type="ARBA" id="ARBA00022475"/>
    </source>
</evidence>
<organism evidence="11 12">
    <name type="scientific">Actinoplanes lutulentus</name>
    <dbReference type="NCBI Taxonomy" id="1287878"/>
    <lineage>
        <taxon>Bacteria</taxon>
        <taxon>Bacillati</taxon>
        <taxon>Actinomycetota</taxon>
        <taxon>Actinomycetes</taxon>
        <taxon>Micromonosporales</taxon>
        <taxon>Micromonosporaceae</taxon>
        <taxon>Actinoplanes</taxon>
    </lineage>
</organism>
<comment type="caution">
    <text evidence="11">The sequence shown here is derived from an EMBL/GenBank/DDBJ whole genome shotgun (WGS) entry which is preliminary data.</text>
</comment>
<keyword evidence="6 10" id="KW-0407">Ion channel</keyword>
<accession>A0A327ZBB0</accession>
<protein>
    <recommendedName>
        <fullName evidence="10">Fluoride-specific ion channel FluC</fullName>
    </recommendedName>
</protein>
<evidence type="ECO:0000256" key="8">
    <source>
        <dbReference type="ARBA" id="ARBA00035585"/>
    </source>
</evidence>
<proteinExistence type="inferred from homology"/>
<dbReference type="AlphaFoldDB" id="A0A327ZBB0"/>
<evidence type="ECO:0000256" key="4">
    <source>
        <dbReference type="ARBA" id="ARBA00022989"/>
    </source>
</evidence>
<dbReference type="RefSeq" id="WP_111652079.1">
    <property type="nucleotide sequence ID" value="NZ_JACHWI010000004.1"/>
</dbReference>
<feature type="binding site" evidence="10">
    <location>
        <position position="70"/>
    </location>
    <ligand>
        <name>Na(+)</name>
        <dbReference type="ChEBI" id="CHEBI:29101"/>
        <note>structural</note>
    </ligand>
</feature>
<dbReference type="GO" id="GO:0062054">
    <property type="term" value="F:fluoride channel activity"/>
    <property type="evidence" value="ECO:0007669"/>
    <property type="project" value="UniProtKB-UniRule"/>
</dbReference>
<evidence type="ECO:0000313" key="12">
    <source>
        <dbReference type="Proteomes" id="UP000249341"/>
    </source>
</evidence>
<keyword evidence="10" id="KW-0915">Sodium</keyword>
<evidence type="ECO:0000256" key="9">
    <source>
        <dbReference type="ARBA" id="ARBA00049940"/>
    </source>
</evidence>
<dbReference type="HAMAP" id="MF_00454">
    <property type="entry name" value="FluC"/>
    <property type="match status" value="1"/>
</dbReference>
<dbReference type="Proteomes" id="UP000249341">
    <property type="component" value="Unassembled WGS sequence"/>
</dbReference>
<keyword evidence="5 10" id="KW-0472">Membrane</keyword>
<dbReference type="GO" id="GO:0046872">
    <property type="term" value="F:metal ion binding"/>
    <property type="evidence" value="ECO:0007669"/>
    <property type="project" value="UniProtKB-KW"/>
</dbReference>
<dbReference type="OrthoDB" id="4408652at2"/>
<evidence type="ECO:0000256" key="1">
    <source>
        <dbReference type="ARBA" id="ARBA00004651"/>
    </source>
</evidence>
<keyword evidence="3 10" id="KW-0812">Transmembrane</keyword>
<comment type="function">
    <text evidence="9 10">Fluoride-specific ion channel. Important for reducing fluoride concentration in the cell, thus reducing its toxicity.</text>
</comment>
<evidence type="ECO:0000256" key="3">
    <source>
        <dbReference type="ARBA" id="ARBA00022692"/>
    </source>
</evidence>
<feature type="binding site" evidence="10">
    <location>
        <position position="67"/>
    </location>
    <ligand>
        <name>Na(+)</name>
        <dbReference type="ChEBI" id="CHEBI:29101"/>
        <note>structural</note>
    </ligand>
</feature>
<feature type="transmembrane region" description="Helical" evidence="10">
    <location>
        <begin position="32"/>
        <end position="52"/>
    </location>
</feature>
<dbReference type="EMBL" id="QLMJ01000014">
    <property type="protein sequence ID" value="RAK31981.1"/>
    <property type="molecule type" value="Genomic_DNA"/>
</dbReference>
<reference evidence="11 12" key="1">
    <citation type="submission" date="2018-06" db="EMBL/GenBank/DDBJ databases">
        <title>Genomic Encyclopedia of Type Strains, Phase III (KMG-III): the genomes of soil and plant-associated and newly described type strains.</title>
        <authorList>
            <person name="Whitman W."/>
        </authorList>
    </citation>
    <scope>NUCLEOTIDE SEQUENCE [LARGE SCALE GENOMIC DNA]</scope>
    <source>
        <strain evidence="11 12">CGMCC 4.7090</strain>
    </source>
</reference>
<feature type="transmembrane region" description="Helical" evidence="10">
    <location>
        <begin position="59"/>
        <end position="77"/>
    </location>
</feature>
<comment type="catalytic activity">
    <reaction evidence="8">
        <text>fluoride(in) = fluoride(out)</text>
        <dbReference type="Rhea" id="RHEA:76159"/>
        <dbReference type="ChEBI" id="CHEBI:17051"/>
    </reaction>
    <physiologicalReaction direction="left-to-right" evidence="8">
        <dbReference type="Rhea" id="RHEA:76160"/>
    </physiologicalReaction>
</comment>
<comment type="activity regulation">
    <text evidence="10">Na(+) is not transported, but it plays an essential structural role and its presence is essential for fluoride channel function.</text>
</comment>